<name>A0ABW2XU85_9ACTN</name>
<dbReference type="RefSeq" id="WP_131758049.1">
    <property type="nucleotide sequence ID" value="NZ_CAACUY010000043.1"/>
</dbReference>
<organism evidence="1 2">
    <name type="scientific">Actinomadura fibrosa</name>
    <dbReference type="NCBI Taxonomy" id="111802"/>
    <lineage>
        <taxon>Bacteria</taxon>
        <taxon>Bacillati</taxon>
        <taxon>Actinomycetota</taxon>
        <taxon>Actinomycetes</taxon>
        <taxon>Streptosporangiales</taxon>
        <taxon>Thermomonosporaceae</taxon>
        <taxon>Actinomadura</taxon>
    </lineage>
</organism>
<keyword evidence="2" id="KW-1185">Reference proteome</keyword>
<protein>
    <submittedName>
        <fullName evidence="1">Uncharacterized protein</fullName>
    </submittedName>
</protein>
<proteinExistence type="predicted"/>
<gene>
    <name evidence="1" type="ORF">ACFQZM_25300</name>
</gene>
<comment type="caution">
    <text evidence="1">The sequence shown here is derived from an EMBL/GenBank/DDBJ whole genome shotgun (WGS) entry which is preliminary data.</text>
</comment>
<reference evidence="2" key="1">
    <citation type="journal article" date="2019" name="Int. J. Syst. Evol. Microbiol.">
        <title>The Global Catalogue of Microorganisms (GCM) 10K type strain sequencing project: providing services to taxonomists for standard genome sequencing and annotation.</title>
        <authorList>
            <consortium name="The Broad Institute Genomics Platform"/>
            <consortium name="The Broad Institute Genome Sequencing Center for Infectious Disease"/>
            <person name="Wu L."/>
            <person name="Ma J."/>
        </authorList>
    </citation>
    <scope>NUCLEOTIDE SEQUENCE [LARGE SCALE GENOMIC DNA]</scope>
    <source>
        <strain evidence="2">JCM 9371</strain>
    </source>
</reference>
<sequence>MAVPYRPHSEGFAVYRPKFIDVTGVDSPDYATLADHFFSGVDSHERAAEVWNTHLIDESV</sequence>
<accession>A0ABW2XU85</accession>
<dbReference type="Proteomes" id="UP001597063">
    <property type="component" value="Unassembled WGS sequence"/>
</dbReference>
<dbReference type="EMBL" id="JBHTGP010000013">
    <property type="protein sequence ID" value="MFD0687836.1"/>
    <property type="molecule type" value="Genomic_DNA"/>
</dbReference>
<evidence type="ECO:0000313" key="2">
    <source>
        <dbReference type="Proteomes" id="UP001597063"/>
    </source>
</evidence>
<evidence type="ECO:0000313" key="1">
    <source>
        <dbReference type="EMBL" id="MFD0687836.1"/>
    </source>
</evidence>